<evidence type="ECO:0000313" key="2">
    <source>
        <dbReference type="Proteomes" id="UP000692954"/>
    </source>
</evidence>
<proteinExistence type="predicted"/>
<dbReference type="EMBL" id="CAJJDN010000274">
    <property type="protein sequence ID" value="CAD8130289.1"/>
    <property type="molecule type" value="Genomic_DNA"/>
</dbReference>
<comment type="caution">
    <text evidence="1">The sequence shown here is derived from an EMBL/GenBank/DDBJ whole genome shotgun (WGS) entry which is preliminary data.</text>
</comment>
<protein>
    <submittedName>
        <fullName evidence="1">Uncharacterized protein</fullName>
    </submittedName>
</protein>
<name>A0A8S1RTT3_9CILI</name>
<accession>A0A8S1RTT3</accession>
<reference evidence="1" key="1">
    <citation type="submission" date="2021-01" db="EMBL/GenBank/DDBJ databases">
        <authorList>
            <consortium name="Genoscope - CEA"/>
            <person name="William W."/>
        </authorList>
    </citation>
    <scope>NUCLEOTIDE SEQUENCE</scope>
</reference>
<keyword evidence="2" id="KW-1185">Reference proteome</keyword>
<organism evidence="1 2">
    <name type="scientific">Paramecium sonneborni</name>
    <dbReference type="NCBI Taxonomy" id="65129"/>
    <lineage>
        <taxon>Eukaryota</taxon>
        <taxon>Sar</taxon>
        <taxon>Alveolata</taxon>
        <taxon>Ciliophora</taxon>
        <taxon>Intramacronucleata</taxon>
        <taxon>Oligohymenophorea</taxon>
        <taxon>Peniculida</taxon>
        <taxon>Parameciidae</taxon>
        <taxon>Paramecium</taxon>
    </lineage>
</organism>
<sequence>MLRMYDKYFLLENECINKCPLFSNDCLDYVVELIFSVYLVKAFYDNHMTCDNIISHFDEERIFLLERNSHQIKINLYLKLCQYGIMLNTQKYTRLVVHIMLLYCI</sequence>
<dbReference type="Proteomes" id="UP000692954">
    <property type="component" value="Unassembled WGS sequence"/>
</dbReference>
<gene>
    <name evidence="1" type="ORF">PSON_ATCC_30995.1.T2740014</name>
</gene>
<evidence type="ECO:0000313" key="1">
    <source>
        <dbReference type="EMBL" id="CAD8130289.1"/>
    </source>
</evidence>
<dbReference type="AlphaFoldDB" id="A0A8S1RTT3"/>